<dbReference type="EMBL" id="ML179064">
    <property type="protein sequence ID" value="THV03674.1"/>
    <property type="molecule type" value="Genomic_DNA"/>
</dbReference>
<feature type="region of interest" description="Disordered" evidence="1">
    <location>
        <begin position="48"/>
        <end position="75"/>
    </location>
</feature>
<feature type="region of interest" description="Disordered" evidence="1">
    <location>
        <begin position="94"/>
        <end position="166"/>
    </location>
</feature>
<keyword evidence="3" id="KW-1185">Reference proteome</keyword>
<sequence>MSMIALQWLLKALRRPLYDRALRSSLSAILSLWNFLKLQLRKIGRNKKGSEKLNDKPKPKTVYSDGNEKVVGKSYQPPAESSIAVCASHVPDSPGHLPFDHGSSNPSLPGSSRDVQTSSLHPEDSLPRPQTLSRSHISYPNVTGHARGRNAARTGGRRTHLPASTPRLSIHDHSLRAPSQISIALSIPGHNPRTHSPISIGASNRPASPAQAVVPIAQAPISSHELSHISIVARGGRGGRGGRGVFELRDIHPHFYPTLPEYSTRYDATGTVPRESLTYIIPHSTQRFEEEQPEGWKRFTHPEGARYFFHPDKKVYTDANILDADVLSEIETAMTEFSGFCADTGLVLPSSTNLVLDVELAETSDDRCIYKYYLVDHVNRSIFWLDELAFNEEFFAICYEVKGVSSSSHIRHHIEQQYWFHCHLFPTSLTLTIDLVDELRDILMHWISGKFFCGQSHIWLILLFLDSFTSATSTAPYNVDQLRVMLSLAKNFRKNTESGGCVSAYSRLMVIFCHHRFAHFYGQPVVRLDLDRSVYDSSGSGPYIIWVDRLIHQVSWEKFINGMRGEWQELLLFGTVLINANVAFLAIQSVDSTSPARSPAQIGSYLSRVNPKESAQHVANYLGIWIPDDHGRNESRIGLETLAILYSVPYALLMWGQVFDLPAFFGFQG</sequence>
<dbReference type="OrthoDB" id="2657661at2759"/>
<proteinExistence type="predicted"/>
<evidence type="ECO:0008006" key="4">
    <source>
        <dbReference type="Google" id="ProtNLM"/>
    </source>
</evidence>
<evidence type="ECO:0000313" key="3">
    <source>
        <dbReference type="Proteomes" id="UP000297245"/>
    </source>
</evidence>
<reference evidence="2 3" key="1">
    <citation type="journal article" date="2019" name="Nat. Ecol. Evol.">
        <title>Megaphylogeny resolves global patterns of mushroom evolution.</title>
        <authorList>
            <person name="Varga T."/>
            <person name="Krizsan K."/>
            <person name="Foldi C."/>
            <person name="Dima B."/>
            <person name="Sanchez-Garcia M."/>
            <person name="Sanchez-Ramirez S."/>
            <person name="Szollosi G.J."/>
            <person name="Szarkandi J.G."/>
            <person name="Papp V."/>
            <person name="Albert L."/>
            <person name="Andreopoulos W."/>
            <person name="Angelini C."/>
            <person name="Antonin V."/>
            <person name="Barry K.W."/>
            <person name="Bougher N.L."/>
            <person name="Buchanan P."/>
            <person name="Buyck B."/>
            <person name="Bense V."/>
            <person name="Catcheside P."/>
            <person name="Chovatia M."/>
            <person name="Cooper J."/>
            <person name="Damon W."/>
            <person name="Desjardin D."/>
            <person name="Finy P."/>
            <person name="Geml J."/>
            <person name="Haridas S."/>
            <person name="Hughes K."/>
            <person name="Justo A."/>
            <person name="Karasinski D."/>
            <person name="Kautmanova I."/>
            <person name="Kiss B."/>
            <person name="Kocsube S."/>
            <person name="Kotiranta H."/>
            <person name="LaButti K.M."/>
            <person name="Lechner B.E."/>
            <person name="Liimatainen K."/>
            <person name="Lipzen A."/>
            <person name="Lukacs Z."/>
            <person name="Mihaltcheva S."/>
            <person name="Morgado L.N."/>
            <person name="Niskanen T."/>
            <person name="Noordeloos M.E."/>
            <person name="Ohm R.A."/>
            <person name="Ortiz-Santana B."/>
            <person name="Ovrebo C."/>
            <person name="Racz N."/>
            <person name="Riley R."/>
            <person name="Savchenko A."/>
            <person name="Shiryaev A."/>
            <person name="Soop K."/>
            <person name="Spirin V."/>
            <person name="Szebenyi C."/>
            <person name="Tomsovsky M."/>
            <person name="Tulloss R.E."/>
            <person name="Uehling J."/>
            <person name="Grigoriev I.V."/>
            <person name="Vagvolgyi C."/>
            <person name="Papp T."/>
            <person name="Martin F.M."/>
            <person name="Miettinen O."/>
            <person name="Hibbett D.S."/>
            <person name="Nagy L.G."/>
        </authorList>
    </citation>
    <scope>NUCLEOTIDE SEQUENCE [LARGE SCALE GENOMIC DNA]</scope>
    <source>
        <strain evidence="2 3">CBS 962.96</strain>
    </source>
</reference>
<name>A0A4S8MN23_DENBC</name>
<protein>
    <recommendedName>
        <fullName evidence="4">WW domain-containing protein</fullName>
    </recommendedName>
</protein>
<feature type="compositionally biased region" description="Polar residues" evidence="1">
    <location>
        <begin position="128"/>
        <end position="141"/>
    </location>
</feature>
<dbReference type="AlphaFoldDB" id="A0A4S8MN23"/>
<evidence type="ECO:0000313" key="2">
    <source>
        <dbReference type="EMBL" id="THV03674.1"/>
    </source>
</evidence>
<evidence type="ECO:0000256" key="1">
    <source>
        <dbReference type="SAM" id="MobiDB-lite"/>
    </source>
</evidence>
<dbReference type="Proteomes" id="UP000297245">
    <property type="component" value="Unassembled WGS sequence"/>
</dbReference>
<accession>A0A4S8MN23</accession>
<gene>
    <name evidence="2" type="ORF">K435DRAFT_962297</name>
</gene>
<feature type="compositionally biased region" description="Basic and acidic residues" evidence="1">
    <location>
        <begin position="48"/>
        <end position="58"/>
    </location>
</feature>
<organism evidence="2 3">
    <name type="scientific">Dendrothele bispora (strain CBS 962.96)</name>
    <dbReference type="NCBI Taxonomy" id="1314807"/>
    <lineage>
        <taxon>Eukaryota</taxon>
        <taxon>Fungi</taxon>
        <taxon>Dikarya</taxon>
        <taxon>Basidiomycota</taxon>
        <taxon>Agaricomycotina</taxon>
        <taxon>Agaricomycetes</taxon>
        <taxon>Agaricomycetidae</taxon>
        <taxon>Agaricales</taxon>
        <taxon>Agaricales incertae sedis</taxon>
        <taxon>Dendrothele</taxon>
    </lineage>
</organism>
<feature type="compositionally biased region" description="Polar residues" evidence="1">
    <location>
        <begin position="102"/>
        <end position="120"/>
    </location>
</feature>
<feature type="compositionally biased region" description="Basic residues" evidence="1">
    <location>
        <begin position="146"/>
        <end position="160"/>
    </location>
</feature>